<dbReference type="PANTHER" id="PTHR23316">
    <property type="entry name" value="IMPORTIN ALPHA"/>
    <property type="match status" value="1"/>
</dbReference>
<protein>
    <submittedName>
        <fullName evidence="4">Uncharacterized protein</fullName>
    </submittedName>
</protein>
<dbReference type="Proteomes" id="UP000824469">
    <property type="component" value="Unassembled WGS sequence"/>
</dbReference>
<comment type="caution">
    <text evidence="4">The sequence shown here is derived from an EMBL/GenBank/DDBJ whole genome shotgun (WGS) entry which is preliminary data.</text>
</comment>
<evidence type="ECO:0000256" key="2">
    <source>
        <dbReference type="ARBA" id="ARBA00022448"/>
    </source>
</evidence>
<organism evidence="4 5">
    <name type="scientific">Taxus chinensis</name>
    <name type="common">Chinese yew</name>
    <name type="synonym">Taxus wallichiana var. chinensis</name>
    <dbReference type="NCBI Taxonomy" id="29808"/>
    <lineage>
        <taxon>Eukaryota</taxon>
        <taxon>Viridiplantae</taxon>
        <taxon>Streptophyta</taxon>
        <taxon>Embryophyta</taxon>
        <taxon>Tracheophyta</taxon>
        <taxon>Spermatophyta</taxon>
        <taxon>Pinopsida</taxon>
        <taxon>Pinidae</taxon>
        <taxon>Conifers II</taxon>
        <taxon>Cupressales</taxon>
        <taxon>Taxaceae</taxon>
        <taxon>Taxus</taxon>
    </lineage>
</organism>
<keyword evidence="3" id="KW-0653">Protein transport</keyword>
<dbReference type="GO" id="GO:0015031">
    <property type="term" value="P:protein transport"/>
    <property type="evidence" value="ECO:0007669"/>
    <property type="project" value="UniProtKB-KW"/>
</dbReference>
<proteinExistence type="inferred from homology"/>
<comment type="similarity">
    <text evidence="1">Belongs to the importin alpha family.</text>
</comment>
<evidence type="ECO:0000313" key="5">
    <source>
        <dbReference type="Proteomes" id="UP000824469"/>
    </source>
</evidence>
<dbReference type="InterPro" id="IPR016024">
    <property type="entry name" value="ARM-type_fold"/>
</dbReference>
<dbReference type="InterPro" id="IPR011989">
    <property type="entry name" value="ARM-like"/>
</dbReference>
<dbReference type="Pfam" id="PF00514">
    <property type="entry name" value="Arm"/>
    <property type="match status" value="2"/>
</dbReference>
<name>A0AA38C1S8_TAXCH</name>
<dbReference type="AlphaFoldDB" id="A0AA38C1S8"/>
<evidence type="ECO:0000256" key="3">
    <source>
        <dbReference type="ARBA" id="ARBA00022927"/>
    </source>
</evidence>
<dbReference type="SMART" id="SM00185">
    <property type="entry name" value="ARM"/>
    <property type="match status" value="4"/>
</dbReference>
<evidence type="ECO:0000256" key="1">
    <source>
        <dbReference type="ARBA" id="ARBA00010394"/>
    </source>
</evidence>
<dbReference type="InterPro" id="IPR000225">
    <property type="entry name" value="Armadillo"/>
</dbReference>
<evidence type="ECO:0000313" key="4">
    <source>
        <dbReference type="EMBL" id="KAH9291932.1"/>
    </source>
</evidence>
<dbReference type="EMBL" id="JAHRHJ020003332">
    <property type="protein sequence ID" value="KAH9291932.1"/>
    <property type="molecule type" value="Genomic_DNA"/>
</dbReference>
<accession>A0AA38C1S8</accession>
<keyword evidence="5" id="KW-1185">Reference proteome</keyword>
<gene>
    <name evidence="4" type="ORF">KI387_042878</name>
</gene>
<sequence>MPSNSSVDVLFSNPFGSLSNMNPPSYAGNQKLFSITGTAFVNIATTGLITFTFWDFACSVKELGPKPKAATELIKMNGVPEAIIRHMQKGDEELATEIAWVVVYLTALSEMHSGLLIKAGLLPPLIGRLASSDQLSLLTPVLRSIGNLVAGDNQKTDAVLAAGQDIPGTVIGAMIKCLESEHRTLKKETAWALSNIAAGTLAHKQLIFSGGAVSPLLHLLVTATFDVRKEVAYVLGNLCVVTIEKTGESIPILEHLTELVDRGCLPGFINLVKSPDIEAAKMGLQFLELVMRALPNGLGPRLVETEDGIAAMELFQFHENEELRGMANGLVDKYFGESYGIEEE</sequence>
<reference evidence="4 5" key="1">
    <citation type="journal article" date="2021" name="Nat. Plants">
        <title>The Taxus genome provides insights into paclitaxel biosynthesis.</title>
        <authorList>
            <person name="Xiong X."/>
            <person name="Gou J."/>
            <person name="Liao Q."/>
            <person name="Li Y."/>
            <person name="Zhou Q."/>
            <person name="Bi G."/>
            <person name="Li C."/>
            <person name="Du R."/>
            <person name="Wang X."/>
            <person name="Sun T."/>
            <person name="Guo L."/>
            <person name="Liang H."/>
            <person name="Lu P."/>
            <person name="Wu Y."/>
            <person name="Zhang Z."/>
            <person name="Ro D.K."/>
            <person name="Shang Y."/>
            <person name="Huang S."/>
            <person name="Yan J."/>
        </authorList>
    </citation>
    <scope>NUCLEOTIDE SEQUENCE [LARGE SCALE GENOMIC DNA]</scope>
    <source>
        <strain evidence="4">Ta-2019</strain>
    </source>
</reference>
<dbReference type="SUPFAM" id="SSF48371">
    <property type="entry name" value="ARM repeat"/>
    <property type="match status" value="1"/>
</dbReference>
<dbReference type="Gene3D" id="1.25.10.10">
    <property type="entry name" value="Leucine-rich Repeat Variant"/>
    <property type="match status" value="1"/>
</dbReference>
<keyword evidence="2" id="KW-0813">Transport</keyword>